<evidence type="ECO:0000256" key="11">
    <source>
        <dbReference type="ARBA" id="ARBA00024240"/>
    </source>
</evidence>
<comment type="subcellular location">
    <subcellularLocation>
        <location evidence="1">Mitochondrion inner membrane</location>
        <topology evidence="1">Multi-pass membrane protein</topology>
    </subcellularLocation>
</comment>
<dbReference type="GO" id="GO:0005743">
    <property type="term" value="C:mitochondrial inner membrane"/>
    <property type="evidence" value="ECO:0007669"/>
    <property type="project" value="UniProtKB-SubCell"/>
</dbReference>
<dbReference type="GO" id="GO:1990547">
    <property type="term" value="P:mitochondrial phosphate ion transmembrane transport"/>
    <property type="evidence" value="ECO:0007669"/>
    <property type="project" value="InterPro"/>
</dbReference>
<keyword evidence="6" id="KW-0999">Mitochondrion inner membrane</keyword>
<keyword evidence="10 13" id="KW-0472">Membrane</keyword>
<accession>A0A9B2JPB8</accession>
<dbReference type="GeneID" id="100651023"/>
<dbReference type="InterPro" id="IPR044677">
    <property type="entry name" value="SLC25A3/Pic2/Mir1-like"/>
</dbReference>
<proteinExistence type="inferred from homology"/>
<gene>
    <name evidence="16" type="primary">LOC100651023</name>
</gene>
<protein>
    <recommendedName>
        <fullName evidence="11">Phosphate carrier protein, mitochondrial</fullName>
    </recommendedName>
</protein>
<evidence type="ECO:0000256" key="4">
    <source>
        <dbReference type="ARBA" id="ARBA00022692"/>
    </source>
</evidence>
<dbReference type="CTD" id="100036375"/>
<dbReference type="KEGG" id="bter:100651023"/>
<organism evidence="15 16">
    <name type="scientific">Bombus terrestris</name>
    <name type="common">Buff-tailed bumblebee</name>
    <name type="synonym">Apis terrestris</name>
    <dbReference type="NCBI Taxonomy" id="30195"/>
    <lineage>
        <taxon>Eukaryota</taxon>
        <taxon>Metazoa</taxon>
        <taxon>Ecdysozoa</taxon>
        <taxon>Arthropoda</taxon>
        <taxon>Hexapoda</taxon>
        <taxon>Insecta</taxon>
        <taxon>Pterygota</taxon>
        <taxon>Neoptera</taxon>
        <taxon>Endopterygota</taxon>
        <taxon>Hymenoptera</taxon>
        <taxon>Apocrita</taxon>
        <taxon>Aculeata</taxon>
        <taxon>Apoidea</taxon>
        <taxon>Anthophila</taxon>
        <taxon>Apidae</taxon>
        <taxon>Bombus</taxon>
        <taxon>Bombus</taxon>
    </lineage>
</organism>
<keyword evidence="9" id="KW-0496">Mitochondrion</keyword>
<sequence length="354" mass="39187">MWPSILDIAKTNPFGTPFVTAKCQGQNELTQTLVRNRHIAAASVSSGDSCEFGSNKYFMLCGLGGILSCGITHTMVTPLDLVKCRIQVDPAKYKSVFNGFRVTMAEDGTRGLAKGWAPTFFGYSIQGMFKFGLYEVFKVYYSALAGEEKAYEYRTTLYLISSASAEFFADIGLAPFEASKVKIQTTPGFANTLREAMPKIYGEEGISGFYKGLVPLWLRQIPYTMMKFACFERTLELLYKYVVPKPRQECTKNEQLVVTFAAGYIAGVFCAIVSHPADSVVSKLNQEKGASAVDVLKKMGITGVWKGLGPRIVMIGTLTGAQWFIYDAVKVWLRMPRPPPPEMPESLKKKYGLA</sequence>
<evidence type="ECO:0000256" key="3">
    <source>
        <dbReference type="ARBA" id="ARBA00022448"/>
    </source>
</evidence>
<name>A0A9B2JPB8_BOMTE</name>
<feature type="repeat" description="Solcar" evidence="13">
    <location>
        <begin position="56"/>
        <end position="140"/>
    </location>
</feature>
<feature type="repeat" description="Solcar" evidence="13">
    <location>
        <begin position="254"/>
        <end position="332"/>
    </location>
</feature>
<dbReference type="PANTHER" id="PTHR45671">
    <property type="entry name" value="SOLUTE CARRIER FAMILY 25 (MITOCHONDRIAL CARRIER PHOSPHATE CARRIER), MEMBER 3, LIKE-RELATED-RELATED"/>
    <property type="match status" value="1"/>
</dbReference>
<dbReference type="InterPro" id="IPR018108">
    <property type="entry name" value="MCP_transmembrane"/>
</dbReference>
<keyword evidence="8" id="KW-1133">Transmembrane helix</keyword>
<dbReference type="SUPFAM" id="SSF103506">
    <property type="entry name" value="Mitochondrial carrier"/>
    <property type="match status" value="1"/>
</dbReference>
<evidence type="ECO:0000313" key="16">
    <source>
        <dbReference type="RefSeq" id="XP_012172830.1"/>
    </source>
</evidence>
<dbReference type="Pfam" id="PF00153">
    <property type="entry name" value="Mito_carr"/>
    <property type="match status" value="3"/>
</dbReference>
<evidence type="ECO:0000256" key="8">
    <source>
        <dbReference type="ARBA" id="ARBA00022989"/>
    </source>
</evidence>
<dbReference type="Proteomes" id="UP000835206">
    <property type="component" value="Chromosome 15"/>
</dbReference>
<evidence type="ECO:0000256" key="2">
    <source>
        <dbReference type="ARBA" id="ARBA00006375"/>
    </source>
</evidence>
<feature type="repeat" description="Solcar" evidence="13">
    <location>
        <begin position="153"/>
        <end position="237"/>
    </location>
</feature>
<comment type="function">
    <text evidence="12">Transport of phosphate groups from the cytosol to the mitochondrial matrix.</text>
</comment>
<evidence type="ECO:0000256" key="12">
    <source>
        <dbReference type="ARBA" id="ARBA00054508"/>
    </source>
</evidence>
<keyword evidence="4 13" id="KW-0812">Transmembrane</keyword>
<evidence type="ECO:0000256" key="1">
    <source>
        <dbReference type="ARBA" id="ARBA00004448"/>
    </source>
</evidence>
<dbReference type="FunFam" id="1.50.40.10:FF:000005">
    <property type="entry name" value="Mitochondrial phosphate carrier protein 2"/>
    <property type="match status" value="1"/>
</dbReference>
<keyword evidence="15" id="KW-1185">Reference proteome</keyword>
<evidence type="ECO:0000256" key="14">
    <source>
        <dbReference type="RuleBase" id="RU000488"/>
    </source>
</evidence>
<dbReference type="OrthoDB" id="427452at2759"/>
<keyword evidence="3 14" id="KW-0813">Transport</keyword>
<evidence type="ECO:0000256" key="13">
    <source>
        <dbReference type="PROSITE-ProRule" id="PRU00282"/>
    </source>
</evidence>
<dbReference type="InterPro" id="IPR023395">
    <property type="entry name" value="MCP_dom_sf"/>
</dbReference>
<dbReference type="PANTHER" id="PTHR45671:SF10">
    <property type="entry name" value="SOLUTE CARRIER FAMILY 25 MEMBER 3"/>
    <property type="match status" value="1"/>
</dbReference>
<dbReference type="GO" id="GO:0005315">
    <property type="term" value="F:phosphate transmembrane transporter activity"/>
    <property type="evidence" value="ECO:0007669"/>
    <property type="project" value="InterPro"/>
</dbReference>
<dbReference type="RefSeq" id="XP_012172830.1">
    <property type="nucleotide sequence ID" value="XM_012317440.3"/>
</dbReference>
<dbReference type="Gene3D" id="1.50.40.10">
    <property type="entry name" value="Mitochondrial carrier domain"/>
    <property type="match status" value="2"/>
</dbReference>
<keyword evidence="7" id="KW-0809">Transit peptide</keyword>
<evidence type="ECO:0000256" key="5">
    <source>
        <dbReference type="ARBA" id="ARBA00022737"/>
    </source>
</evidence>
<reference evidence="16" key="1">
    <citation type="submission" date="2025-08" db="UniProtKB">
        <authorList>
            <consortium name="RefSeq"/>
        </authorList>
    </citation>
    <scope>IDENTIFICATION</scope>
</reference>
<evidence type="ECO:0000256" key="7">
    <source>
        <dbReference type="ARBA" id="ARBA00022946"/>
    </source>
</evidence>
<dbReference type="AlphaFoldDB" id="A0A9B2JPB8"/>
<evidence type="ECO:0000256" key="9">
    <source>
        <dbReference type="ARBA" id="ARBA00023128"/>
    </source>
</evidence>
<dbReference type="PROSITE" id="PS50920">
    <property type="entry name" value="SOLCAR"/>
    <property type="match status" value="3"/>
</dbReference>
<evidence type="ECO:0000256" key="10">
    <source>
        <dbReference type="ARBA" id="ARBA00023136"/>
    </source>
</evidence>
<evidence type="ECO:0000256" key="6">
    <source>
        <dbReference type="ARBA" id="ARBA00022792"/>
    </source>
</evidence>
<comment type="similarity">
    <text evidence="2 14">Belongs to the mitochondrial carrier (TC 2.A.29) family.</text>
</comment>
<keyword evidence="5" id="KW-0677">Repeat</keyword>
<evidence type="ECO:0000313" key="15">
    <source>
        <dbReference type="Proteomes" id="UP000835206"/>
    </source>
</evidence>